<organism evidence="4">
    <name type="scientific">Hydatigena taeniaeformis</name>
    <name type="common">Feline tapeworm</name>
    <name type="synonym">Taenia taeniaeformis</name>
    <dbReference type="NCBI Taxonomy" id="6205"/>
    <lineage>
        <taxon>Eukaryota</taxon>
        <taxon>Metazoa</taxon>
        <taxon>Spiralia</taxon>
        <taxon>Lophotrochozoa</taxon>
        <taxon>Platyhelminthes</taxon>
        <taxon>Cestoda</taxon>
        <taxon>Eucestoda</taxon>
        <taxon>Cyclophyllidea</taxon>
        <taxon>Taeniidae</taxon>
        <taxon>Hydatigera</taxon>
    </lineage>
</organism>
<protein>
    <submittedName>
        <fullName evidence="4">Septin-type G domain-containing protein</fullName>
    </submittedName>
</protein>
<dbReference type="OrthoDB" id="6232500at2759"/>
<dbReference type="PROSITE" id="PS00675">
    <property type="entry name" value="SIGMA54_INTERACT_1"/>
    <property type="match status" value="1"/>
</dbReference>
<dbReference type="WBParaSite" id="TTAC_0000565901-mRNA-1">
    <property type="protein sequence ID" value="TTAC_0000565901-mRNA-1"/>
    <property type="gene ID" value="TTAC_0000565901"/>
</dbReference>
<gene>
    <name evidence="2" type="ORF">TTAC_LOCUS5644</name>
</gene>
<dbReference type="PRINTS" id="PR00449">
    <property type="entry name" value="RASTRNSFRMNG"/>
</dbReference>
<dbReference type="Pfam" id="PF08477">
    <property type="entry name" value="Roc"/>
    <property type="match status" value="1"/>
</dbReference>
<dbReference type="InterPro" id="IPR027417">
    <property type="entry name" value="P-loop_NTPase"/>
</dbReference>
<evidence type="ECO:0000256" key="1">
    <source>
        <dbReference type="SAM" id="MobiDB-lite"/>
    </source>
</evidence>
<feature type="compositionally biased region" description="Basic and acidic residues" evidence="1">
    <location>
        <begin position="66"/>
        <end position="76"/>
    </location>
</feature>
<dbReference type="EMBL" id="UYWX01008358">
    <property type="protein sequence ID" value="VDM27368.1"/>
    <property type="molecule type" value="Genomic_DNA"/>
</dbReference>
<feature type="compositionally biased region" description="Low complexity" evidence="1">
    <location>
        <begin position="29"/>
        <end position="43"/>
    </location>
</feature>
<dbReference type="STRING" id="6205.A0A0R3WY19"/>
<evidence type="ECO:0000313" key="2">
    <source>
        <dbReference type="EMBL" id="VDM27368.1"/>
    </source>
</evidence>
<evidence type="ECO:0000313" key="3">
    <source>
        <dbReference type="Proteomes" id="UP000274429"/>
    </source>
</evidence>
<feature type="region of interest" description="Disordered" evidence="1">
    <location>
        <begin position="57"/>
        <end position="76"/>
    </location>
</feature>
<proteinExistence type="predicted"/>
<sequence length="118" mass="12627">MPVDHPPVPLVQISANSLSMSAGEKVRRPVSASLPSAPNSNKPSKPRNLVNTLKRLDPGLLRHNHHSEARVNGDADNARYDARYKIVLLGESGVGKTSLIRAAVGEPFNPTMISTIGT</sequence>
<dbReference type="Proteomes" id="UP000274429">
    <property type="component" value="Unassembled WGS sequence"/>
</dbReference>
<reference evidence="4" key="1">
    <citation type="submission" date="2017-02" db="UniProtKB">
        <authorList>
            <consortium name="WormBaseParasite"/>
        </authorList>
    </citation>
    <scope>IDENTIFICATION</scope>
</reference>
<dbReference type="InterPro" id="IPR025662">
    <property type="entry name" value="Sigma_54_int_dom_ATP-bd_1"/>
</dbReference>
<keyword evidence="3" id="KW-1185">Reference proteome</keyword>
<dbReference type="SUPFAM" id="SSF52540">
    <property type="entry name" value="P-loop containing nucleoside triphosphate hydrolases"/>
    <property type="match status" value="1"/>
</dbReference>
<evidence type="ECO:0000313" key="4">
    <source>
        <dbReference type="WBParaSite" id="TTAC_0000565901-mRNA-1"/>
    </source>
</evidence>
<accession>A0A0R3WY19</accession>
<feature type="region of interest" description="Disordered" evidence="1">
    <location>
        <begin position="18"/>
        <end position="50"/>
    </location>
</feature>
<dbReference type="AlphaFoldDB" id="A0A0R3WY19"/>
<name>A0A0R3WY19_HYDTA</name>
<dbReference type="Gene3D" id="3.40.50.300">
    <property type="entry name" value="P-loop containing nucleotide triphosphate hydrolases"/>
    <property type="match status" value="1"/>
</dbReference>
<reference evidence="2 3" key="2">
    <citation type="submission" date="2018-11" db="EMBL/GenBank/DDBJ databases">
        <authorList>
            <consortium name="Pathogen Informatics"/>
        </authorList>
    </citation>
    <scope>NUCLEOTIDE SEQUENCE [LARGE SCALE GENOMIC DNA]</scope>
</reference>